<evidence type="ECO:0000313" key="7">
    <source>
        <dbReference type="Proteomes" id="UP001362999"/>
    </source>
</evidence>
<organism evidence="6 7">
    <name type="scientific">Favolaschia claudopus</name>
    <dbReference type="NCBI Taxonomy" id="2862362"/>
    <lineage>
        <taxon>Eukaryota</taxon>
        <taxon>Fungi</taxon>
        <taxon>Dikarya</taxon>
        <taxon>Basidiomycota</taxon>
        <taxon>Agaricomycotina</taxon>
        <taxon>Agaricomycetes</taxon>
        <taxon>Agaricomycetidae</taxon>
        <taxon>Agaricales</taxon>
        <taxon>Marasmiineae</taxon>
        <taxon>Mycenaceae</taxon>
        <taxon>Favolaschia</taxon>
    </lineage>
</organism>
<dbReference type="PANTHER" id="PTHR10237">
    <property type="entry name" value="DEFORMED EPIDERMAL AUTOREGULATORY FACTOR 1 HOMOLOG SUPPRESSIN"/>
    <property type="match status" value="1"/>
</dbReference>
<evidence type="ECO:0000256" key="4">
    <source>
        <dbReference type="PROSITE-ProRule" id="PRU00134"/>
    </source>
</evidence>
<dbReference type="Pfam" id="PF14737">
    <property type="entry name" value="DUF4470"/>
    <property type="match status" value="1"/>
</dbReference>
<protein>
    <submittedName>
        <fullName evidence="6">MYND-type domain-containing protein</fullName>
    </submittedName>
</protein>
<feature type="domain" description="MYND-type" evidence="5">
    <location>
        <begin position="1136"/>
        <end position="1172"/>
    </location>
</feature>
<dbReference type="InterPro" id="IPR027974">
    <property type="entry name" value="DUF4470"/>
</dbReference>
<evidence type="ECO:0000313" key="6">
    <source>
        <dbReference type="EMBL" id="KAK7013772.1"/>
    </source>
</evidence>
<keyword evidence="2 4" id="KW-0863">Zinc-finger</keyword>
<keyword evidence="7" id="KW-1185">Reference proteome</keyword>
<dbReference type="Gene3D" id="6.10.140.2220">
    <property type="match status" value="1"/>
</dbReference>
<dbReference type="EMBL" id="JAWWNJ010000058">
    <property type="protein sequence ID" value="KAK7013772.1"/>
    <property type="molecule type" value="Genomic_DNA"/>
</dbReference>
<evidence type="ECO:0000256" key="1">
    <source>
        <dbReference type="ARBA" id="ARBA00022723"/>
    </source>
</evidence>
<proteinExistence type="predicted"/>
<reference evidence="6 7" key="1">
    <citation type="journal article" date="2024" name="J Genomics">
        <title>Draft genome sequencing and assembly of Favolaschia claudopus CIRM-BRFM 2984 isolated from oak limbs.</title>
        <authorList>
            <person name="Navarro D."/>
            <person name="Drula E."/>
            <person name="Chaduli D."/>
            <person name="Cazenave R."/>
            <person name="Ahrendt S."/>
            <person name="Wang J."/>
            <person name="Lipzen A."/>
            <person name="Daum C."/>
            <person name="Barry K."/>
            <person name="Grigoriev I.V."/>
            <person name="Favel A."/>
            <person name="Rosso M.N."/>
            <person name="Martin F."/>
        </authorList>
    </citation>
    <scope>NUCLEOTIDE SEQUENCE [LARGE SCALE GENOMIC DNA]</scope>
    <source>
        <strain evidence="6 7">CIRM-BRFM 2984</strain>
    </source>
</reference>
<dbReference type="GO" id="GO:0008270">
    <property type="term" value="F:zinc ion binding"/>
    <property type="evidence" value="ECO:0007669"/>
    <property type="project" value="UniProtKB-KW"/>
</dbReference>
<dbReference type="InterPro" id="IPR024119">
    <property type="entry name" value="TF_DEAF-1"/>
</dbReference>
<keyword evidence="3" id="KW-0862">Zinc</keyword>
<dbReference type="PROSITE" id="PS50865">
    <property type="entry name" value="ZF_MYND_2"/>
    <property type="match status" value="1"/>
</dbReference>
<dbReference type="AlphaFoldDB" id="A0AAW0AKR6"/>
<dbReference type="SUPFAM" id="SSF144232">
    <property type="entry name" value="HIT/MYND zinc finger-like"/>
    <property type="match status" value="1"/>
</dbReference>
<dbReference type="Proteomes" id="UP001362999">
    <property type="component" value="Unassembled WGS sequence"/>
</dbReference>
<evidence type="ECO:0000256" key="3">
    <source>
        <dbReference type="ARBA" id="ARBA00022833"/>
    </source>
</evidence>
<comment type="caution">
    <text evidence="6">The sequence shown here is derived from an EMBL/GenBank/DDBJ whole genome shotgun (WGS) entry which is preliminary data.</text>
</comment>
<name>A0AAW0AKR6_9AGAR</name>
<evidence type="ECO:0000259" key="5">
    <source>
        <dbReference type="PROSITE" id="PS50865"/>
    </source>
</evidence>
<evidence type="ECO:0000256" key="2">
    <source>
        <dbReference type="ARBA" id="ARBA00022771"/>
    </source>
</evidence>
<dbReference type="InterPro" id="IPR002893">
    <property type="entry name" value="Znf_MYND"/>
</dbReference>
<sequence length="1175" mass="132719">MESILRTSVPHLGHEAIPLFAPTTMAQPLYWPGEYYFYPIGNTAAVSLARDVPPDKDITLLLMGCGDPRNVLFTLFSEHENARRKLDFTCIDFEPAVLARNILLLSMVMDNRPPDHIFNIFFHMFLEPGSLALLVTQCQALIQSSTTLATWQTSSYGSSLRMSTEYTLDKIRWHWEQYSRMHQLPQVELLSIQERFRAGVAECQKENQTSNDVVSITIHPSRSAGPLMMKAIPTLASLFRAYWQHGTTFTSVPLRSSTTLLNPTFVYTQSGIGCNVHYGTDPVIPFHLAPIFGNRKPSSEDIMKGIREQFQERCAAFHKYHIQGQCTIRVFCADVVFATRALQKLGSKANHNIPIKQWHTGTISLDKTEYQAAPVTFDVVDTSNLDDDLGLLNVITIALPLLKSSANSVLYTESLLAHSNSDGETPKDFVHRFHADLAVMSIVFGICPVDFAAGYSTRGNVHELLTYKALHQQGQYHHQLTVWKRLVCGPLTIQPQQLGTFLYDLYHAHFENEELNFFWNNRVNPMQAVGQSSLSHHNRETFALFLCLVQNRLQISEHEWIATMDRFFSIHKAQNFEDPTKPSLKMENLKFQDFCALLHRHGVYKTDMLQRDVPKIGPFQSWAQVSPVVRVFLIVPRKQLDVLIQRQAATPTLEAGVRGIRMNNLFSSVHAAFGTITMTGSQTDPKVVLTGDLKGMSGSMPLVVSFTIPAWLLTGGPGTELPEDIYITLACKSNAQNIMLYGQDLGDCLELFSARLLDHEHVIVLPEQSDTSGHSMFSNKVFPISGSLGSQSPISVLFDEECALVESFSVKVNVENEHPRLTLQHNGSPNIKQRSLTSMEINLGNVSQTIAFPFPIIGTKSRLRVARKSFWLELIVPLRNPQLLILQEFTVDPFPIVIPEIMPWSVHRVNLQSLPTVDLANKELYDWLNPHIGGAFSRRESKARQKKENDPLMFVKETIRSIVVCASGIQPKGASPHNIFGLRDKSTKTCDTLLLVDRLCFDLSSHTIVCDGYVLPLSSPRMDEMGQNFHRLVPHIKDLYLEPGEMTAWKRLLPVLVERCRTWQHINPCQYAQTGQVPLTTEYDIIPLCACGEGKNAQEIKQALWKPVAKYCTRIALGPLFGMSYVEDILKTDRRCYVCRKKASMTCLECKKDRYCGKACQKTDWERHKVAHHDI</sequence>
<dbReference type="GO" id="GO:0005634">
    <property type="term" value="C:nucleus"/>
    <property type="evidence" value="ECO:0007669"/>
    <property type="project" value="TreeGrafter"/>
</dbReference>
<gene>
    <name evidence="6" type="ORF">R3P38DRAFT_2720496</name>
</gene>
<dbReference type="GO" id="GO:0000981">
    <property type="term" value="F:DNA-binding transcription factor activity, RNA polymerase II-specific"/>
    <property type="evidence" value="ECO:0007669"/>
    <property type="project" value="TreeGrafter"/>
</dbReference>
<feature type="non-terminal residue" evidence="6">
    <location>
        <position position="1175"/>
    </location>
</feature>
<dbReference type="PANTHER" id="PTHR10237:SF15">
    <property type="entry name" value="LD37257P"/>
    <property type="match status" value="1"/>
</dbReference>
<dbReference type="Pfam" id="PF01753">
    <property type="entry name" value="zf-MYND"/>
    <property type="match status" value="1"/>
</dbReference>
<accession>A0AAW0AKR6</accession>
<keyword evidence="1" id="KW-0479">Metal-binding</keyword>